<keyword evidence="2" id="KW-1185">Reference proteome</keyword>
<dbReference type="PROSITE" id="PS51257">
    <property type="entry name" value="PROKAR_LIPOPROTEIN"/>
    <property type="match status" value="1"/>
</dbReference>
<sequence>MAGLGWKRFVVACAVVTTSASGCGVVGGAQAGTAEGALGDLSTYDPCGMTDPGALSESGEPTKSPENRSFFSFGQCAIELELDEGADLGVDIGLLERLEDRPETNSR</sequence>
<proteinExistence type="predicted"/>
<evidence type="ECO:0000313" key="2">
    <source>
        <dbReference type="Proteomes" id="UP000548304"/>
    </source>
</evidence>
<gene>
    <name evidence="1" type="ORF">FHR84_001008</name>
</gene>
<dbReference type="RefSeq" id="WP_179534178.1">
    <property type="nucleotide sequence ID" value="NZ_JACBYW010000001.1"/>
</dbReference>
<dbReference type="Proteomes" id="UP000548304">
    <property type="component" value="Unassembled WGS sequence"/>
</dbReference>
<comment type="caution">
    <text evidence="1">The sequence shown here is derived from an EMBL/GenBank/DDBJ whole genome shotgun (WGS) entry which is preliminary data.</text>
</comment>
<accession>A0A852YR29</accession>
<dbReference type="EMBL" id="JACBYW010000001">
    <property type="protein sequence ID" value="NYH77694.1"/>
    <property type="molecule type" value="Genomic_DNA"/>
</dbReference>
<organism evidence="1 2">
    <name type="scientific">Actinopolyspora biskrensis</name>
    <dbReference type="NCBI Taxonomy" id="1470178"/>
    <lineage>
        <taxon>Bacteria</taxon>
        <taxon>Bacillati</taxon>
        <taxon>Actinomycetota</taxon>
        <taxon>Actinomycetes</taxon>
        <taxon>Actinopolysporales</taxon>
        <taxon>Actinopolysporaceae</taxon>
        <taxon>Actinopolyspora</taxon>
    </lineage>
</organism>
<reference evidence="1 2" key="1">
    <citation type="submission" date="2020-07" db="EMBL/GenBank/DDBJ databases">
        <title>Genomic Encyclopedia of Type Strains, Phase III (KMG-III): the genomes of soil and plant-associated and newly described type strains.</title>
        <authorList>
            <person name="Whitman W."/>
        </authorList>
    </citation>
    <scope>NUCLEOTIDE SEQUENCE [LARGE SCALE GENOMIC DNA]</scope>
    <source>
        <strain evidence="1 2">CECT 8576</strain>
    </source>
</reference>
<dbReference type="AlphaFoldDB" id="A0A852YR29"/>
<name>A0A852YR29_9ACTN</name>
<protein>
    <submittedName>
        <fullName evidence="1">Uncharacterized protein</fullName>
    </submittedName>
</protein>
<evidence type="ECO:0000313" key="1">
    <source>
        <dbReference type="EMBL" id="NYH77694.1"/>
    </source>
</evidence>